<dbReference type="InterPro" id="IPR051590">
    <property type="entry name" value="Replication_Regulatory_Kinase"/>
</dbReference>
<dbReference type="EMBL" id="OD564373">
    <property type="protein sequence ID" value="CAD7438093.1"/>
    <property type="molecule type" value="Genomic_DNA"/>
</dbReference>
<feature type="region of interest" description="Disordered" evidence="5">
    <location>
        <begin position="653"/>
        <end position="718"/>
    </location>
</feature>
<organism evidence="7">
    <name type="scientific">Timema bartmani</name>
    <dbReference type="NCBI Taxonomy" id="61472"/>
    <lineage>
        <taxon>Eukaryota</taxon>
        <taxon>Metazoa</taxon>
        <taxon>Ecdysozoa</taxon>
        <taxon>Arthropoda</taxon>
        <taxon>Hexapoda</taxon>
        <taxon>Insecta</taxon>
        <taxon>Pterygota</taxon>
        <taxon>Neoptera</taxon>
        <taxon>Polyneoptera</taxon>
        <taxon>Phasmatodea</taxon>
        <taxon>Timematodea</taxon>
        <taxon>Timematoidea</taxon>
        <taxon>Timematidae</taxon>
        <taxon>Timema</taxon>
    </lineage>
</organism>
<evidence type="ECO:0000256" key="4">
    <source>
        <dbReference type="PROSITE-ProRule" id="PRU00600"/>
    </source>
</evidence>
<dbReference type="PANTHER" id="PTHR15375:SF26">
    <property type="entry name" value="PROTEIN CHIFFON"/>
    <property type="match status" value="1"/>
</dbReference>
<dbReference type="FunFam" id="6.10.250.3410:FF:000001">
    <property type="entry name" value="Protein DBF4 homolog A"/>
    <property type="match status" value="1"/>
</dbReference>
<keyword evidence="1" id="KW-0479">Metal-binding</keyword>
<feature type="compositionally biased region" description="Low complexity" evidence="5">
    <location>
        <begin position="858"/>
        <end position="875"/>
    </location>
</feature>
<dbReference type="GO" id="GO:1901987">
    <property type="term" value="P:regulation of cell cycle phase transition"/>
    <property type="evidence" value="ECO:0007669"/>
    <property type="project" value="TreeGrafter"/>
</dbReference>
<feature type="region of interest" description="Disordered" evidence="5">
    <location>
        <begin position="823"/>
        <end position="901"/>
    </location>
</feature>
<feature type="compositionally biased region" description="Basic and acidic residues" evidence="5">
    <location>
        <begin position="846"/>
        <end position="857"/>
    </location>
</feature>
<feature type="region of interest" description="Disordered" evidence="5">
    <location>
        <begin position="1098"/>
        <end position="1145"/>
    </location>
</feature>
<name>A0A7R9HVZ9_9NEOP</name>
<gene>
    <name evidence="7" type="ORF">TBIB3V08_LOCUS690</name>
</gene>
<reference evidence="7" key="1">
    <citation type="submission" date="2020-11" db="EMBL/GenBank/DDBJ databases">
        <authorList>
            <person name="Tran Van P."/>
        </authorList>
    </citation>
    <scope>NUCLEOTIDE SEQUENCE</scope>
</reference>
<dbReference type="InterPro" id="IPR038545">
    <property type="entry name" value="Znf_DBF_sf"/>
</dbReference>
<feature type="region of interest" description="Disordered" evidence="5">
    <location>
        <begin position="1025"/>
        <end position="1062"/>
    </location>
</feature>
<dbReference type="Gene3D" id="6.10.250.3410">
    <property type="entry name" value="DBF zinc finger"/>
    <property type="match status" value="1"/>
</dbReference>
<evidence type="ECO:0000259" key="6">
    <source>
        <dbReference type="PROSITE" id="PS51265"/>
    </source>
</evidence>
<dbReference type="InterPro" id="IPR006572">
    <property type="entry name" value="Znf_DBF"/>
</dbReference>
<proteinExistence type="predicted"/>
<feature type="region of interest" description="Disordered" evidence="5">
    <location>
        <begin position="67"/>
        <end position="90"/>
    </location>
</feature>
<evidence type="ECO:0000256" key="5">
    <source>
        <dbReference type="SAM" id="MobiDB-lite"/>
    </source>
</evidence>
<feature type="domain" description="DBF4-type" evidence="6">
    <location>
        <begin position="324"/>
        <end position="373"/>
    </location>
</feature>
<dbReference type="SMART" id="SM00586">
    <property type="entry name" value="ZnF_DBF"/>
    <property type="match status" value="1"/>
</dbReference>
<keyword evidence="3" id="KW-0862">Zinc</keyword>
<evidence type="ECO:0000256" key="2">
    <source>
        <dbReference type="ARBA" id="ARBA00022771"/>
    </source>
</evidence>
<accession>A0A7R9HVZ9</accession>
<dbReference type="PROSITE" id="PS51265">
    <property type="entry name" value="ZF_DBF4"/>
    <property type="match status" value="1"/>
</dbReference>
<dbReference type="GO" id="GO:0043539">
    <property type="term" value="F:protein serine/threonine kinase activator activity"/>
    <property type="evidence" value="ECO:0007669"/>
    <property type="project" value="TreeGrafter"/>
</dbReference>
<evidence type="ECO:0000313" key="7">
    <source>
        <dbReference type="EMBL" id="CAD7438093.1"/>
    </source>
</evidence>
<dbReference type="Pfam" id="PF07535">
    <property type="entry name" value="zf-DBF"/>
    <property type="match status" value="1"/>
</dbReference>
<feature type="compositionally biased region" description="Basic and acidic residues" evidence="5">
    <location>
        <begin position="692"/>
        <end position="701"/>
    </location>
</feature>
<feature type="compositionally biased region" description="Basic residues" evidence="5">
    <location>
        <begin position="982"/>
        <end position="994"/>
    </location>
</feature>
<sequence length="1520" mass="171569">MTLKDFLFDIVDTRRQLEILKQTEPEEEGYMWKGTIEVFLVEEVNYVVTDRPHWASGSPLPSPSFLTPAGPCSVSPATTESPGGGQGKHLAKSRAGAMLEKVRLQPQQITLDPLDNASRWGIPIWPLDKVLKWLGRFNSKCEDNKPSTSFKKSLEGCQTLQEPFIKLETSTRGIYYLLSEFFAGVFTTCCSSSLQGYLLPAARVLCRGIYYLLSEFFAGAFTTCCPSSLQGHLLPAVRVLCRGIYYLLSEHCPVFKEFSVWPTITLDLELSGSPFTATRTRNTEDKVLLQLDKNDWENEPTNTISELRMTRKASYKVHQEDIVTIPLAGFCEICQDGYTDQRAHIKSERHTQFVNNDHNFLALDSLISGRSSMDTFLKTNGASELTQCSMLGSTRRSLRSVVRVSPPPQHATRSSTLNMRQTLEEKHLAKVVHQSESLEVQCNGLLTHCYETRYGGKAPAPVRRSYWDDRAKPRRARTTSATYWSGLEEPSQLSPTTSESGHRLRSRGQLWLPKNLLGTTAEDERNSQRLVVQCPEDSPGIKCAKSSPEIKCEDNGNNDGDSVVKDSRPKHAIKSYRGNTLVIRKKRPSAEEKLIEDNKAYYKLEVRNNKLRSNRYYIAEKESDMSKPNVEDTDLSGEKHKVVVESVVKVKKKPRRSELSVLSDEAENFMFGEPTRQETSDESSDETAEESFEAKQDKLPTNDRTNTPKNNKEKDVPVTCIKQEEESTPGQISSHDDSSLCSVETCSGGSSCDTRKKRRTHAEAFIHDNIDYYKFEIPGSRLRFQGTHLFSTTLPTNTEEPKFCGFSEIETTYPLSEYIKHKNSDTNPGCSDIPATGKEIVPKAPELVKKYDSKSKTNNDGSNNRIDNNDSNSKINNHESHIKSNNEYSNNKTNSEEPINKTKIGNITTSIVEDIHFSFESIPENEPWYKTYKRQDEGEEIYYAQSDTVSWKTFLLPYEMRRSEVQVPAHNEPGPSEEARRGMKLKKRKKRKSRFAHLLDKKPRKSPRCHASTLAILSSLMHHRKRKEPYKIKEEPPFHAEPAPQEDTATHGDTDDSGGDDTRLFDAERVAEDSVEVAKPKPEELKEMERNIDKLLSMDNDNLSDSSHGDTDGLLPAKLSESCSRKRTSLERRKSSTQKRKSSSSVKRFNFTTVNNQEPVDIDPTVLEELSLMIDGRTNQTAVLTKHNNAPDSDVLTLLENFSKCWCMEPVSSYIPSSGSNTSRVDMNVPTIVEASCNSSECGTSSTGDSSIVPLTSSEKLKVHFRKRKRKKNMTGWPVEKPRKKGLKRLVELDIKCEVSGYESLRIVSEERDCIKVEIEENSNDMDLGKEQDCVGSEVNTCERFSGAHNNSESKVNISEQSSNTQKDSLESKVNLIEQWSNVQDKTRDLDGQSINSQNKKNVRPTVVKTLIADLPRSGKTGILLRTLSIDTSEYQPCVRVTKITNIADIISCSQIKGSVNSRRLRSASSSSSCMRCQMRMYTDLKWLFLRFDWFSCAEDLKQSGQSRDKLNFSGTARAN</sequence>
<dbReference type="GO" id="GO:0010571">
    <property type="term" value="P:positive regulation of nuclear cell cycle DNA replication"/>
    <property type="evidence" value="ECO:0007669"/>
    <property type="project" value="TreeGrafter"/>
</dbReference>
<dbReference type="GO" id="GO:0003676">
    <property type="term" value="F:nucleic acid binding"/>
    <property type="evidence" value="ECO:0007669"/>
    <property type="project" value="InterPro"/>
</dbReference>
<dbReference type="GO" id="GO:0008270">
    <property type="term" value="F:zinc ion binding"/>
    <property type="evidence" value="ECO:0007669"/>
    <property type="project" value="UniProtKB-KW"/>
</dbReference>
<dbReference type="GO" id="GO:0031431">
    <property type="term" value="C:Dbf4-dependent protein kinase complex"/>
    <property type="evidence" value="ECO:0007669"/>
    <property type="project" value="TreeGrafter"/>
</dbReference>
<feature type="compositionally biased region" description="Basic and acidic residues" evidence="5">
    <location>
        <begin position="1048"/>
        <end position="1062"/>
    </location>
</feature>
<evidence type="ECO:0000256" key="3">
    <source>
        <dbReference type="ARBA" id="ARBA00022833"/>
    </source>
</evidence>
<feature type="compositionally biased region" description="Acidic residues" evidence="5">
    <location>
        <begin position="680"/>
        <end position="691"/>
    </location>
</feature>
<evidence type="ECO:0000256" key="1">
    <source>
        <dbReference type="ARBA" id="ARBA00022723"/>
    </source>
</evidence>
<protein>
    <recommendedName>
        <fullName evidence="6">DBF4-type domain-containing protein</fullName>
    </recommendedName>
</protein>
<feature type="compositionally biased region" description="Polar residues" evidence="5">
    <location>
        <begin position="1348"/>
        <end position="1367"/>
    </location>
</feature>
<feature type="region of interest" description="Disordered" evidence="5">
    <location>
        <begin position="1345"/>
        <end position="1368"/>
    </location>
</feature>
<feature type="region of interest" description="Disordered" evidence="5">
    <location>
        <begin position="547"/>
        <end position="566"/>
    </location>
</feature>
<keyword evidence="2 4" id="KW-0863">Zinc-finger</keyword>
<feature type="region of interest" description="Disordered" evidence="5">
    <location>
        <begin position="966"/>
        <end position="994"/>
    </location>
</feature>
<dbReference type="PANTHER" id="PTHR15375">
    <property type="entry name" value="ACTIVATOR OF S-PHASE KINASE-RELATED"/>
    <property type="match status" value="1"/>
</dbReference>
<feature type="compositionally biased region" description="Basic and acidic residues" evidence="5">
    <location>
        <begin position="1029"/>
        <end position="1038"/>
    </location>
</feature>